<dbReference type="VEuPathDB" id="VectorBase:AALB20_034585"/>
<dbReference type="GO" id="GO:0007165">
    <property type="term" value="P:signal transduction"/>
    <property type="evidence" value="ECO:0007669"/>
    <property type="project" value="UniProtKB-KW"/>
</dbReference>
<proteinExistence type="predicted"/>
<keyword evidence="4" id="KW-0812">Transmembrane</keyword>
<evidence type="ECO:0000313" key="10">
    <source>
        <dbReference type="EnsemblMetazoa" id="AALB015609-PA"/>
    </source>
</evidence>
<keyword evidence="2" id="KW-1003">Cell membrane</keyword>
<evidence type="ECO:0000256" key="8">
    <source>
        <dbReference type="ARBA" id="ARBA00023170"/>
    </source>
</evidence>
<evidence type="ECO:0000256" key="7">
    <source>
        <dbReference type="ARBA" id="ARBA00023136"/>
    </source>
</evidence>
<sequence>MLFLQEQLGVCQGTKRIRYLTFFAMYISVMAIPKLSFGYRNQNELISSMAELIFVSNIVCGTMMLWLQCPRYAKFIYSLRNFANLVYQDGPFSTSAEYLAGFNRRIHRSTNTYCFCVMWLILFYVLAPIGTSFWIYLTSQLSSGLAVVNGTMEELTPIEFRHHMDHRFYGLQHHTYLPHYLIFTACMTPTVLGVAFTVHMKVLTISSCVSYCEVLLRIVAIEIDNLAHVPAESIHSELAHIIHLHERALQCIADLKVILQPIMLLQFVLCVLTWCAFMLYFVIVGHLDVKLINLGILFLVITIETFSSCFFGTRLSAQGEMLVKTIYSSGWENMPDHEVRRAMQIVLMRAQKPVGIMAGKYCFVDMERFQKMVNYSYSCFIVLKDAF</sequence>
<evidence type="ECO:0000256" key="1">
    <source>
        <dbReference type="ARBA" id="ARBA00004651"/>
    </source>
</evidence>
<dbReference type="GO" id="GO:0005886">
    <property type="term" value="C:plasma membrane"/>
    <property type="evidence" value="ECO:0007669"/>
    <property type="project" value="UniProtKB-SubCell"/>
</dbReference>
<evidence type="ECO:0000256" key="5">
    <source>
        <dbReference type="ARBA" id="ARBA00022725"/>
    </source>
</evidence>
<keyword evidence="7" id="KW-0472">Membrane</keyword>
<evidence type="ECO:0000256" key="4">
    <source>
        <dbReference type="ARBA" id="ARBA00022692"/>
    </source>
</evidence>
<dbReference type="InterPro" id="IPR004117">
    <property type="entry name" value="7tm6_olfct_rcpt"/>
</dbReference>
<dbReference type="Pfam" id="PF02949">
    <property type="entry name" value="7tm_6"/>
    <property type="match status" value="1"/>
</dbReference>
<keyword evidence="8" id="KW-0675">Receptor</keyword>
<accession>A0A182G030</accession>
<protein>
    <submittedName>
        <fullName evidence="10">Uncharacterized protein</fullName>
    </submittedName>
</protein>
<dbReference type="GO" id="GO:0004984">
    <property type="term" value="F:olfactory receptor activity"/>
    <property type="evidence" value="ECO:0007669"/>
    <property type="project" value="InterPro"/>
</dbReference>
<organism evidence="10 11">
    <name type="scientific">Anopheles albimanus</name>
    <name type="common">New world malaria mosquito</name>
    <dbReference type="NCBI Taxonomy" id="7167"/>
    <lineage>
        <taxon>Eukaryota</taxon>
        <taxon>Metazoa</taxon>
        <taxon>Ecdysozoa</taxon>
        <taxon>Arthropoda</taxon>
        <taxon>Hexapoda</taxon>
        <taxon>Insecta</taxon>
        <taxon>Pterygota</taxon>
        <taxon>Neoptera</taxon>
        <taxon>Endopterygota</taxon>
        <taxon>Diptera</taxon>
        <taxon>Nematocera</taxon>
        <taxon>Culicoidea</taxon>
        <taxon>Culicidae</taxon>
        <taxon>Anophelinae</taxon>
        <taxon>Anopheles</taxon>
    </lineage>
</organism>
<evidence type="ECO:0000256" key="9">
    <source>
        <dbReference type="ARBA" id="ARBA00023224"/>
    </source>
</evidence>
<dbReference type="STRING" id="7167.A0A182G030"/>
<dbReference type="EnsemblMetazoa" id="AALB015609-RA">
    <property type="protein sequence ID" value="AALB015609-PA"/>
    <property type="gene ID" value="AALB015609"/>
</dbReference>
<dbReference type="PANTHER" id="PTHR21137:SF35">
    <property type="entry name" value="ODORANT RECEPTOR 19A-RELATED"/>
    <property type="match status" value="1"/>
</dbReference>
<dbReference type="PANTHER" id="PTHR21137">
    <property type="entry name" value="ODORANT RECEPTOR"/>
    <property type="match status" value="1"/>
</dbReference>
<dbReference type="VEuPathDB" id="VectorBase:AALB015609"/>
<reference evidence="10" key="2">
    <citation type="submission" date="2022-08" db="UniProtKB">
        <authorList>
            <consortium name="EnsemblMetazoa"/>
        </authorList>
    </citation>
    <scope>IDENTIFICATION</scope>
    <source>
        <strain evidence="10">STECLA/ALBI9_A</strain>
    </source>
</reference>
<keyword evidence="3" id="KW-0716">Sensory transduction</keyword>
<keyword evidence="9" id="KW-0807">Transducer</keyword>
<name>A0A182G030_ANOAL</name>
<keyword evidence="5" id="KW-0552">Olfaction</keyword>
<evidence type="ECO:0000313" key="11">
    <source>
        <dbReference type="Proteomes" id="UP000069272"/>
    </source>
</evidence>
<reference evidence="10 11" key="1">
    <citation type="journal article" date="2017" name="G3 (Bethesda)">
        <title>The Physical Genome Mapping of Anopheles albimanus Corrected Scaffold Misassemblies and Identified Interarm Rearrangements in Genus Anopheles.</title>
        <authorList>
            <person name="Artemov G.N."/>
            <person name="Peery A.N."/>
            <person name="Jiang X."/>
            <person name="Tu Z."/>
            <person name="Stegniy V.N."/>
            <person name="Sharakhova M.V."/>
            <person name="Sharakhov I.V."/>
        </authorList>
    </citation>
    <scope>NUCLEOTIDE SEQUENCE [LARGE SCALE GENOMIC DNA]</scope>
    <source>
        <strain evidence="10 11">ALBI9_A</strain>
    </source>
</reference>
<dbReference type="AlphaFoldDB" id="A0A182G030"/>
<keyword evidence="11" id="KW-1185">Reference proteome</keyword>
<dbReference type="GO" id="GO:0005549">
    <property type="term" value="F:odorant binding"/>
    <property type="evidence" value="ECO:0007669"/>
    <property type="project" value="InterPro"/>
</dbReference>
<evidence type="ECO:0000256" key="2">
    <source>
        <dbReference type="ARBA" id="ARBA00022475"/>
    </source>
</evidence>
<evidence type="ECO:0000256" key="3">
    <source>
        <dbReference type="ARBA" id="ARBA00022606"/>
    </source>
</evidence>
<keyword evidence="6" id="KW-1133">Transmembrane helix</keyword>
<dbReference type="Proteomes" id="UP000069272">
    <property type="component" value="Chromosome 2L"/>
</dbReference>
<evidence type="ECO:0000256" key="6">
    <source>
        <dbReference type="ARBA" id="ARBA00022989"/>
    </source>
</evidence>
<comment type="subcellular location">
    <subcellularLocation>
        <location evidence="1">Cell membrane</location>
        <topology evidence="1">Multi-pass membrane protein</topology>
    </subcellularLocation>
</comment>